<dbReference type="Pfam" id="PF17900">
    <property type="entry name" value="Peptidase_M1_N"/>
    <property type="match status" value="1"/>
</dbReference>
<dbReference type="GO" id="GO:0042277">
    <property type="term" value="F:peptide binding"/>
    <property type="evidence" value="ECO:0007669"/>
    <property type="project" value="TreeGrafter"/>
</dbReference>
<sequence length="128" mass="15225">MKTKNKEKQFRLPKNIVPKRYEIKLSPDLEHKIFFGEVLIEINVLEKTNLISLNAIELDIKNRELNINQKNNIVSEWKLDKDVEILRINLKEYIEIGSYKIFIQYKGILNEKLRGFYHSSFKDTKGKS</sequence>
<dbReference type="GO" id="GO:0005615">
    <property type="term" value="C:extracellular space"/>
    <property type="evidence" value="ECO:0007669"/>
    <property type="project" value="TreeGrafter"/>
</dbReference>
<feature type="domain" description="Aminopeptidase N-like N-terminal" evidence="1">
    <location>
        <begin position="17"/>
        <end position="127"/>
    </location>
</feature>
<organism evidence="2">
    <name type="scientific">marine metagenome</name>
    <dbReference type="NCBI Taxonomy" id="408172"/>
    <lineage>
        <taxon>unclassified sequences</taxon>
        <taxon>metagenomes</taxon>
        <taxon>ecological metagenomes</taxon>
    </lineage>
</organism>
<dbReference type="GO" id="GO:0005737">
    <property type="term" value="C:cytoplasm"/>
    <property type="evidence" value="ECO:0007669"/>
    <property type="project" value="TreeGrafter"/>
</dbReference>
<dbReference type="AlphaFoldDB" id="A0A382Y0P1"/>
<proteinExistence type="predicted"/>
<name>A0A382Y0P1_9ZZZZ</name>
<evidence type="ECO:0000313" key="2">
    <source>
        <dbReference type="EMBL" id="SVD76942.1"/>
    </source>
</evidence>
<feature type="non-terminal residue" evidence="2">
    <location>
        <position position="128"/>
    </location>
</feature>
<evidence type="ECO:0000259" key="1">
    <source>
        <dbReference type="Pfam" id="PF17900"/>
    </source>
</evidence>
<reference evidence="2" key="1">
    <citation type="submission" date="2018-05" db="EMBL/GenBank/DDBJ databases">
        <authorList>
            <person name="Lanie J.A."/>
            <person name="Ng W.-L."/>
            <person name="Kazmierczak K.M."/>
            <person name="Andrzejewski T.M."/>
            <person name="Davidsen T.M."/>
            <person name="Wayne K.J."/>
            <person name="Tettelin H."/>
            <person name="Glass J.I."/>
            <person name="Rusch D."/>
            <person name="Podicherti R."/>
            <person name="Tsui H.-C.T."/>
            <person name="Winkler M.E."/>
        </authorList>
    </citation>
    <scope>NUCLEOTIDE SEQUENCE</scope>
</reference>
<dbReference type="Gene3D" id="2.60.40.1730">
    <property type="entry name" value="tricorn interacting facor f3 domain"/>
    <property type="match status" value="1"/>
</dbReference>
<protein>
    <recommendedName>
        <fullName evidence="1">Aminopeptidase N-like N-terminal domain-containing protein</fullName>
    </recommendedName>
</protein>
<gene>
    <name evidence="2" type="ORF">METZ01_LOCUS429796</name>
</gene>
<dbReference type="PANTHER" id="PTHR11533">
    <property type="entry name" value="PROTEASE M1 ZINC METALLOPROTEASE"/>
    <property type="match status" value="1"/>
</dbReference>
<dbReference type="InterPro" id="IPR042097">
    <property type="entry name" value="Aminopeptidase_N-like_N_sf"/>
</dbReference>
<dbReference type="GO" id="GO:0016020">
    <property type="term" value="C:membrane"/>
    <property type="evidence" value="ECO:0007669"/>
    <property type="project" value="TreeGrafter"/>
</dbReference>
<dbReference type="GO" id="GO:0043171">
    <property type="term" value="P:peptide catabolic process"/>
    <property type="evidence" value="ECO:0007669"/>
    <property type="project" value="TreeGrafter"/>
</dbReference>
<dbReference type="InterPro" id="IPR050344">
    <property type="entry name" value="Peptidase_M1_aminopeptidases"/>
</dbReference>
<dbReference type="SUPFAM" id="SSF63737">
    <property type="entry name" value="Leukotriene A4 hydrolase N-terminal domain"/>
    <property type="match status" value="1"/>
</dbReference>
<dbReference type="PANTHER" id="PTHR11533:SF299">
    <property type="entry name" value="AMINOPEPTIDASE"/>
    <property type="match status" value="1"/>
</dbReference>
<dbReference type="InterPro" id="IPR045357">
    <property type="entry name" value="Aminopeptidase_N-like_N"/>
</dbReference>
<dbReference type="GO" id="GO:0006508">
    <property type="term" value="P:proteolysis"/>
    <property type="evidence" value="ECO:0007669"/>
    <property type="project" value="TreeGrafter"/>
</dbReference>
<accession>A0A382Y0P1</accession>
<dbReference type="GO" id="GO:0008270">
    <property type="term" value="F:zinc ion binding"/>
    <property type="evidence" value="ECO:0007669"/>
    <property type="project" value="TreeGrafter"/>
</dbReference>
<dbReference type="GO" id="GO:0070006">
    <property type="term" value="F:metalloaminopeptidase activity"/>
    <property type="evidence" value="ECO:0007669"/>
    <property type="project" value="TreeGrafter"/>
</dbReference>
<dbReference type="EMBL" id="UINC01172064">
    <property type="protein sequence ID" value="SVD76942.1"/>
    <property type="molecule type" value="Genomic_DNA"/>
</dbReference>